<reference evidence="5" key="1">
    <citation type="journal article" date="2020" name="Nature">
        <title>Giant virus diversity and host interactions through global metagenomics.</title>
        <authorList>
            <person name="Schulz F."/>
            <person name="Roux S."/>
            <person name="Paez-Espino D."/>
            <person name="Jungbluth S."/>
            <person name="Walsh D.A."/>
            <person name="Denef V.J."/>
            <person name="McMahon K.D."/>
            <person name="Konstantinidis K.T."/>
            <person name="Eloe-Fadrosh E.A."/>
            <person name="Kyrpides N.C."/>
            <person name="Woyke T."/>
        </authorList>
    </citation>
    <scope>NUCLEOTIDE SEQUENCE</scope>
    <source>
        <strain evidence="5">GVMAG-S-1101164-67</strain>
    </source>
</reference>
<accession>A0A6C0JZC4</accession>
<evidence type="ECO:0000259" key="4">
    <source>
        <dbReference type="SMART" id="SM00382"/>
    </source>
</evidence>
<dbReference type="CDD" id="cd00009">
    <property type="entry name" value="AAA"/>
    <property type="match status" value="1"/>
</dbReference>
<keyword evidence="1" id="KW-0235">DNA replication</keyword>
<dbReference type="GO" id="GO:0003677">
    <property type="term" value="F:DNA binding"/>
    <property type="evidence" value="ECO:0007669"/>
    <property type="project" value="InterPro"/>
</dbReference>
<dbReference type="AlphaFoldDB" id="A0A6C0JZC4"/>
<dbReference type="GO" id="GO:0005524">
    <property type="term" value="F:ATP binding"/>
    <property type="evidence" value="ECO:0007669"/>
    <property type="project" value="UniProtKB-KW"/>
</dbReference>
<dbReference type="GO" id="GO:0006281">
    <property type="term" value="P:DNA repair"/>
    <property type="evidence" value="ECO:0007669"/>
    <property type="project" value="TreeGrafter"/>
</dbReference>
<dbReference type="InterPro" id="IPR050238">
    <property type="entry name" value="DNA_Rep/Repair_Clamp_Loader"/>
</dbReference>
<protein>
    <recommendedName>
        <fullName evidence="4">AAA+ ATPase domain-containing protein</fullName>
    </recommendedName>
</protein>
<dbReference type="InterPro" id="IPR003959">
    <property type="entry name" value="ATPase_AAA_core"/>
</dbReference>
<dbReference type="Pfam" id="PF00004">
    <property type="entry name" value="AAA"/>
    <property type="match status" value="1"/>
</dbReference>
<dbReference type="Gene3D" id="1.20.272.10">
    <property type="match status" value="1"/>
</dbReference>
<keyword evidence="3" id="KW-0067">ATP-binding</keyword>
<dbReference type="GO" id="GO:0005663">
    <property type="term" value="C:DNA replication factor C complex"/>
    <property type="evidence" value="ECO:0007669"/>
    <property type="project" value="TreeGrafter"/>
</dbReference>
<evidence type="ECO:0000313" key="5">
    <source>
        <dbReference type="EMBL" id="QHU10251.1"/>
    </source>
</evidence>
<dbReference type="PANTHER" id="PTHR11669">
    <property type="entry name" value="REPLICATION FACTOR C / DNA POLYMERASE III GAMMA-TAU SUBUNIT"/>
    <property type="match status" value="1"/>
</dbReference>
<dbReference type="InterPro" id="IPR013748">
    <property type="entry name" value="Rep_factorC_C"/>
</dbReference>
<dbReference type="GO" id="GO:0003689">
    <property type="term" value="F:DNA clamp loader activity"/>
    <property type="evidence" value="ECO:0007669"/>
    <property type="project" value="TreeGrafter"/>
</dbReference>
<dbReference type="InterPro" id="IPR027417">
    <property type="entry name" value="P-loop_NTPase"/>
</dbReference>
<dbReference type="Pfam" id="PF08542">
    <property type="entry name" value="Rep_fac_C"/>
    <property type="match status" value="1"/>
</dbReference>
<dbReference type="GO" id="GO:0005634">
    <property type="term" value="C:nucleus"/>
    <property type="evidence" value="ECO:0007669"/>
    <property type="project" value="TreeGrafter"/>
</dbReference>
<name>A0A6C0JZC4_9ZZZZ</name>
<dbReference type="SUPFAM" id="SSF52540">
    <property type="entry name" value="P-loop containing nucleoside triphosphate hydrolases"/>
    <property type="match status" value="1"/>
</dbReference>
<evidence type="ECO:0000256" key="1">
    <source>
        <dbReference type="ARBA" id="ARBA00022705"/>
    </source>
</evidence>
<dbReference type="Gene3D" id="3.40.50.300">
    <property type="entry name" value="P-loop containing nucleotide triphosphate hydrolases"/>
    <property type="match status" value="1"/>
</dbReference>
<proteinExistence type="predicted"/>
<dbReference type="SUPFAM" id="SSF48019">
    <property type="entry name" value="post-AAA+ oligomerization domain-like"/>
    <property type="match status" value="1"/>
</dbReference>
<dbReference type="GO" id="GO:0006261">
    <property type="term" value="P:DNA-templated DNA replication"/>
    <property type="evidence" value="ECO:0007669"/>
    <property type="project" value="TreeGrafter"/>
</dbReference>
<evidence type="ECO:0000256" key="3">
    <source>
        <dbReference type="ARBA" id="ARBA00022840"/>
    </source>
</evidence>
<dbReference type="PANTHER" id="PTHR11669:SF20">
    <property type="entry name" value="REPLICATION FACTOR C SUBUNIT 4"/>
    <property type="match status" value="1"/>
</dbReference>
<organism evidence="5">
    <name type="scientific">viral metagenome</name>
    <dbReference type="NCBI Taxonomy" id="1070528"/>
    <lineage>
        <taxon>unclassified sequences</taxon>
        <taxon>metagenomes</taxon>
        <taxon>organismal metagenomes</taxon>
    </lineage>
</organism>
<keyword evidence="2" id="KW-0547">Nucleotide-binding</keyword>
<dbReference type="InterPro" id="IPR003593">
    <property type="entry name" value="AAA+_ATPase"/>
</dbReference>
<sequence length="355" mass="41561">MIDITSSKCVNNRSPDVSQTLSTSRSELFASNTFISKYKPYYISDFYTGEDFQFVLNTLFEIDNLNVLFVGNPSSGKTTLLYAIIRQYYGLSKDSTFPENNILHINNLKEQGINYFRNEMKTFCRSSSTIFGKKKLLIIDDIDMINEQSQQVFRNYIDKYKNNVNFISVCTNIQKVIESIQSRTHIIKLDPPTKTNFRTIMEKIIQEENLLVNSDIQSYIIQIANHSIRNLINYLEKIYIYSNNGEPLDLESCKKLCSIISVDYFEKYVEYIKTKKITEAIHILYSIHDYGYSVIDILDYFFNFVKTTKSLNEDEKYKIIPIICNYITIFHNVHEDSIELALFSNNIYKVLLKEK</sequence>
<dbReference type="SMART" id="SM00382">
    <property type="entry name" value="AAA"/>
    <property type="match status" value="1"/>
</dbReference>
<dbReference type="InterPro" id="IPR008921">
    <property type="entry name" value="DNA_pol3_clamp-load_cplx_C"/>
</dbReference>
<evidence type="ECO:0000256" key="2">
    <source>
        <dbReference type="ARBA" id="ARBA00022741"/>
    </source>
</evidence>
<dbReference type="GO" id="GO:0016887">
    <property type="term" value="F:ATP hydrolysis activity"/>
    <property type="evidence" value="ECO:0007669"/>
    <property type="project" value="InterPro"/>
</dbReference>
<dbReference type="EMBL" id="MN740752">
    <property type="protein sequence ID" value="QHU10251.1"/>
    <property type="molecule type" value="Genomic_DNA"/>
</dbReference>
<dbReference type="Gene3D" id="1.10.8.60">
    <property type="match status" value="1"/>
</dbReference>
<feature type="domain" description="AAA+ ATPase" evidence="4">
    <location>
        <begin position="63"/>
        <end position="193"/>
    </location>
</feature>